<keyword evidence="3" id="KW-1185">Reference proteome</keyword>
<evidence type="ECO:0000259" key="1">
    <source>
        <dbReference type="Pfam" id="PF01850"/>
    </source>
</evidence>
<sequence>MRIMLDTNVLISSIIFKRKIMTELIAAILKDHRLVLSSFVIEELKAVVKRKFEGRSAGLDHFLTVLPFEYVYTPPDEMDEGQQIGSD</sequence>
<name>A0ABR6YVU3_9FIRM</name>
<dbReference type="Proteomes" id="UP000622405">
    <property type="component" value="Unassembled WGS sequence"/>
</dbReference>
<dbReference type="RefSeq" id="WP_186893761.1">
    <property type="nucleotide sequence ID" value="NZ_WJBE01000004.1"/>
</dbReference>
<dbReference type="EMBL" id="WJBE01000004">
    <property type="protein sequence ID" value="MBC3899266.1"/>
    <property type="molecule type" value="Genomic_DNA"/>
</dbReference>
<comment type="caution">
    <text evidence="2">The sequence shown here is derived from an EMBL/GenBank/DDBJ whole genome shotgun (WGS) entry which is preliminary data.</text>
</comment>
<proteinExistence type="predicted"/>
<evidence type="ECO:0000313" key="3">
    <source>
        <dbReference type="Proteomes" id="UP000622405"/>
    </source>
</evidence>
<evidence type="ECO:0000313" key="2">
    <source>
        <dbReference type="EMBL" id="MBC3899266.1"/>
    </source>
</evidence>
<feature type="domain" description="PIN" evidence="1">
    <location>
        <begin position="3"/>
        <end position="84"/>
    </location>
</feature>
<reference evidence="2 3" key="1">
    <citation type="journal article" date="2020" name="mSystems">
        <title>Defining Genomic and Predicted Metabolic Features of the Acetobacterium Genus.</title>
        <authorList>
            <person name="Ross D.E."/>
            <person name="Marshall C.W."/>
            <person name="Gulliver D."/>
            <person name="May H.D."/>
            <person name="Norman R.S."/>
        </authorList>
    </citation>
    <scope>NUCLEOTIDE SEQUENCE [LARGE SCALE GENOMIC DNA]</scope>
    <source>
        <strain evidence="2 3">DSM 4132</strain>
    </source>
</reference>
<dbReference type="Pfam" id="PF01850">
    <property type="entry name" value="PIN"/>
    <property type="match status" value="1"/>
</dbReference>
<organism evidence="2 3">
    <name type="scientific">Acetobacterium malicum</name>
    <dbReference type="NCBI Taxonomy" id="52692"/>
    <lineage>
        <taxon>Bacteria</taxon>
        <taxon>Bacillati</taxon>
        <taxon>Bacillota</taxon>
        <taxon>Clostridia</taxon>
        <taxon>Eubacteriales</taxon>
        <taxon>Eubacteriaceae</taxon>
        <taxon>Acetobacterium</taxon>
    </lineage>
</organism>
<gene>
    <name evidence="2" type="ORF">GH811_06515</name>
</gene>
<dbReference type="Gene3D" id="3.40.50.1010">
    <property type="entry name" value="5'-nuclease"/>
    <property type="match status" value="1"/>
</dbReference>
<dbReference type="SUPFAM" id="SSF88723">
    <property type="entry name" value="PIN domain-like"/>
    <property type="match status" value="1"/>
</dbReference>
<dbReference type="InterPro" id="IPR029060">
    <property type="entry name" value="PIN-like_dom_sf"/>
</dbReference>
<dbReference type="InterPro" id="IPR002716">
    <property type="entry name" value="PIN_dom"/>
</dbReference>
<protein>
    <submittedName>
        <fullName evidence="2">PIN domain-containing protein</fullName>
    </submittedName>
</protein>
<accession>A0ABR6YVU3</accession>